<evidence type="ECO:0000313" key="2">
    <source>
        <dbReference type="EMBL" id="GGN65878.1"/>
    </source>
</evidence>
<dbReference type="CDD" id="cd02440">
    <property type="entry name" value="AdoMet_MTases"/>
    <property type="match status" value="1"/>
</dbReference>
<dbReference type="InterPro" id="IPR050508">
    <property type="entry name" value="Methyltransf_Superfamily"/>
</dbReference>
<dbReference type="Gene3D" id="3.40.50.150">
    <property type="entry name" value="Vaccinia Virus protein VP39"/>
    <property type="match status" value="1"/>
</dbReference>
<accession>A0ABQ2K4D7</accession>
<dbReference type="PANTHER" id="PTHR42912">
    <property type="entry name" value="METHYLTRANSFERASE"/>
    <property type="match status" value="1"/>
</dbReference>
<dbReference type="InterPro" id="IPR029063">
    <property type="entry name" value="SAM-dependent_MTases_sf"/>
</dbReference>
<name>A0ABQ2K4D7_9NOCA</name>
<dbReference type="InterPro" id="IPR013216">
    <property type="entry name" value="Methyltransf_11"/>
</dbReference>
<dbReference type="SUPFAM" id="SSF53335">
    <property type="entry name" value="S-adenosyl-L-methionine-dependent methyltransferases"/>
    <property type="match status" value="1"/>
</dbReference>
<dbReference type="RefSeq" id="WP_189022470.1">
    <property type="nucleotide sequence ID" value="NZ_BMNE01000001.1"/>
</dbReference>
<dbReference type="Pfam" id="PF08241">
    <property type="entry name" value="Methyltransf_11"/>
    <property type="match status" value="1"/>
</dbReference>
<organism evidence="2 3">
    <name type="scientific">Nocardia rhizosphaerihabitans</name>
    <dbReference type="NCBI Taxonomy" id="1691570"/>
    <lineage>
        <taxon>Bacteria</taxon>
        <taxon>Bacillati</taxon>
        <taxon>Actinomycetota</taxon>
        <taxon>Actinomycetes</taxon>
        <taxon>Mycobacteriales</taxon>
        <taxon>Nocardiaceae</taxon>
        <taxon>Nocardia</taxon>
    </lineage>
</organism>
<reference evidence="3" key="1">
    <citation type="journal article" date="2019" name="Int. J. Syst. Evol. Microbiol.">
        <title>The Global Catalogue of Microorganisms (GCM) 10K type strain sequencing project: providing services to taxonomists for standard genome sequencing and annotation.</title>
        <authorList>
            <consortium name="The Broad Institute Genomics Platform"/>
            <consortium name="The Broad Institute Genome Sequencing Center for Infectious Disease"/>
            <person name="Wu L."/>
            <person name="Ma J."/>
        </authorList>
    </citation>
    <scope>NUCLEOTIDE SEQUENCE [LARGE SCALE GENOMIC DNA]</scope>
    <source>
        <strain evidence="3">CGMCC 4.7329</strain>
    </source>
</reference>
<feature type="domain" description="Methyltransferase type 11" evidence="1">
    <location>
        <begin position="59"/>
        <end position="154"/>
    </location>
</feature>
<dbReference type="Proteomes" id="UP000658127">
    <property type="component" value="Unassembled WGS sequence"/>
</dbReference>
<dbReference type="PANTHER" id="PTHR42912:SF93">
    <property type="entry name" value="N6-ADENOSINE-METHYLTRANSFERASE TMT1A"/>
    <property type="match status" value="1"/>
</dbReference>
<gene>
    <name evidence="2" type="ORF">GCM10011610_00170</name>
</gene>
<evidence type="ECO:0000259" key="1">
    <source>
        <dbReference type="Pfam" id="PF08241"/>
    </source>
</evidence>
<proteinExistence type="predicted"/>
<evidence type="ECO:0000313" key="3">
    <source>
        <dbReference type="Proteomes" id="UP000658127"/>
    </source>
</evidence>
<keyword evidence="3" id="KW-1185">Reference proteome</keyword>
<comment type="caution">
    <text evidence="2">The sequence shown here is derived from an EMBL/GenBank/DDBJ whole genome shotgun (WGS) entry which is preliminary data.</text>
</comment>
<protein>
    <recommendedName>
        <fullName evidence="1">Methyltransferase type 11 domain-containing protein</fullName>
    </recommendedName>
</protein>
<sequence length="273" mass="29576">MTSTPFTDPDTVARLYADAGRTQQRTNALLTAKTSGDNATATIVDLVAHHAPKHPTVCEIGCGRGTVTLALAESLTPPRHTVVDISPAFLATVAKRAADTGFAVETVRGDFHRLPLPDSSFDVLVAAFCLYHSARPADVVARIARCLAPGGRAILATKSIDSYYEIDQLMVDTGLDPLATSRPSLYETFHSANAADIVATGLEVTEVIHRDHTFRFTDFDHLASYAVTVPKYELPQWLVTNPRDLAAELRRRTRDRPFTATSTVTYIAASGQP</sequence>
<dbReference type="EMBL" id="BMNE01000001">
    <property type="protein sequence ID" value="GGN65878.1"/>
    <property type="molecule type" value="Genomic_DNA"/>
</dbReference>